<evidence type="ECO:0000313" key="1">
    <source>
        <dbReference type="EMBL" id="SLM19196.1"/>
    </source>
</evidence>
<gene>
    <name evidence="1" type="ORF">SPIRO4BDMA_50711</name>
</gene>
<protein>
    <submittedName>
        <fullName evidence="1">Uncharacterized protein</fullName>
    </submittedName>
</protein>
<organism evidence="1">
    <name type="scientific">uncultured spirochete</name>
    <dbReference type="NCBI Taxonomy" id="156406"/>
    <lineage>
        <taxon>Bacteria</taxon>
        <taxon>Pseudomonadati</taxon>
        <taxon>Spirochaetota</taxon>
        <taxon>Spirochaetia</taxon>
        <taxon>Spirochaetales</taxon>
        <taxon>environmental samples</taxon>
    </lineage>
</organism>
<reference evidence="1" key="1">
    <citation type="submission" date="2017-02" db="EMBL/GenBank/DDBJ databases">
        <authorList>
            <person name="Regsiter A."/>
            <person name="William W."/>
        </authorList>
    </citation>
    <scope>NUCLEOTIDE SEQUENCE</scope>
    <source>
        <strain evidence="1">BdmA 4</strain>
    </source>
</reference>
<proteinExistence type="predicted"/>
<dbReference type="AlphaFoldDB" id="A0A3P3XSB1"/>
<dbReference type="InterPro" id="IPR011051">
    <property type="entry name" value="RmlC_Cupin_sf"/>
</dbReference>
<accession>A0A3P3XSB1</accession>
<sequence>MDYILDEVERFYKIIKLKPFRRTPGVAFDILPMQFLPHIEGIDRVIHQRRALSPGSVGNVERPWYMHPHQEDNLIVLHGVRTVDIYTLEHRRVETFVVEPERIVHNGKVIFEGPAMVVWPTHVFHRIVSGDEGSASLNFAVRLPGFDPETNFSIYDLNTKTGEYREIRRGSLDQSGDV</sequence>
<dbReference type="SUPFAM" id="SSF51182">
    <property type="entry name" value="RmlC-like cupins"/>
    <property type="match status" value="1"/>
</dbReference>
<dbReference type="EMBL" id="FWDO01000005">
    <property type="protein sequence ID" value="SLM19196.1"/>
    <property type="molecule type" value="Genomic_DNA"/>
</dbReference>
<name>A0A3P3XSB1_9SPIR</name>